<feature type="compositionally biased region" description="Low complexity" evidence="2">
    <location>
        <begin position="722"/>
        <end position="741"/>
    </location>
</feature>
<evidence type="ECO:0000313" key="4">
    <source>
        <dbReference type="Proteomes" id="UP001321473"/>
    </source>
</evidence>
<feature type="region of interest" description="Disordered" evidence="2">
    <location>
        <begin position="92"/>
        <end position="152"/>
    </location>
</feature>
<feature type="region of interest" description="Disordered" evidence="2">
    <location>
        <begin position="164"/>
        <end position="184"/>
    </location>
</feature>
<evidence type="ECO:0000256" key="1">
    <source>
        <dbReference type="SAM" id="Coils"/>
    </source>
</evidence>
<feature type="coiled-coil region" evidence="1">
    <location>
        <begin position="5"/>
        <end position="32"/>
    </location>
</feature>
<dbReference type="PANTHER" id="PTHR45691:SF6">
    <property type="entry name" value="PROTEIN DIAPHANOUS"/>
    <property type="match status" value="1"/>
</dbReference>
<keyword evidence="1" id="KW-0175">Coiled coil</keyword>
<feature type="compositionally biased region" description="Pro residues" evidence="2">
    <location>
        <begin position="61"/>
        <end position="71"/>
    </location>
</feature>
<evidence type="ECO:0000256" key="2">
    <source>
        <dbReference type="SAM" id="MobiDB-lite"/>
    </source>
</evidence>
<dbReference type="EMBL" id="JARKHS020017102">
    <property type="protein sequence ID" value="KAK8773304.1"/>
    <property type="molecule type" value="Genomic_DNA"/>
</dbReference>
<sequence length="1015" mass="109566">MESVVDALSERRLNLKNELRTLQDENVHLQGALVLERRKAQAKTQGGPILRGEKAIQAAPLPLPPPPPPPPPRRDSSAVFCPTRPFLMTPVLTRRRKDAEKKKKGRVGAVRENSACDDLNSTPRTMSACALSPSAAEPPAPTKSPPQPKTPVLLRTPALSSIASATKAGPSTSRQPPMVAGTSSSLAAFQEHASVLRDHLVAVEDTLDTVPPEDYPQLKKALLQVSKMISQMESVADALSDKRLSLRNELRTLQDENVHLHGALVRERRKFHGRDRRGSATAARGGRKLPTLLPRRDSSLIYNPIRPFIFPASPPRSHPSTHHHPKPTTTESSSSSQCSISSSLSKCDRQHLALCAARRSSAGSFPLAAVVDMYQSQAMEPYASGSAKIVAHASLRPGMGPAYGASPGPATAAPTMAAPSTSIPPPGTGYNLPPISRNENEPLTLHGIDLENLLRDCGFVKPSTNHPVPVTVLDMTRPPGQNFLPLTVNPGRTSMSARDVPVTSGGYGNMAGMCGGGMMPQQVRDGVSSFGAHGTMRFGSGGMSQYRGGATTMPNSYGVSNLHDSGAASPSRRDMSPVSFGGAYDTVPRNFGRYSLPAATRVPQVGPTDYRTYPSYGPGMTPVMAGGARSYHTQYGGRPHPADAGMAGWPRQDARSRRSISPVTSPVPRGPTVGGVTRRSFMVPTATDRVMQASIVRRGPSPPPGRSPSPVPDGGGMMRMNGRSPSPAPRRSVVAARGRGVSPAVRPSHREQVMAREALSEAHDMLSTVRREIDNRDDIRQKLRPHDLERFKAAVFQPKVEPGPSMSGDSGGYAPKSSEKTVILKPGRCQSPTFRRILAEVSGADPDEILRMRSGGNNAGDAATANNILAFTERLYELEGSLSDLLVERRNLKNQVLTLQDENLQLQLALNRERKKVERAWNQLDESARPRNMSPPRPPPRSYLQNRGRAQNPPPPPPPPPPLASFRFGELPALRSCGLCPCLMPWNVNENDILDFEDMIDDELSPYLGQRESPE</sequence>
<comment type="caution">
    <text evidence="3">The sequence shown here is derived from an EMBL/GenBank/DDBJ whole genome shotgun (WGS) entry which is preliminary data.</text>
</comment>
<feature type="compositionally biased region" description="Pro residues" evidence="2">
    <location>
        <begin position="136"/>
        <end position="149"/>
    </location>
</feature>
<proteinExistence type="predicted"/>
<keyword evidence="4" id="KW-1185">Reference proteome</keyword>
<dbReference type="AlphaFoldDB" id="A0AAQ4EF63"/>
<organism evidence="3 4">
    <name type="scientific">Amblyomma americanum</name>
    <name type="common">Lone star tick</name>
    <dbReference type="NCBI Taxonomy" id="6943"/>
    <lineage>
        <taxon>Eukaryota</taxon>
        <taxon>Metazoa</taxon>
        <taxon>Ecdysozoa</taxon>
        <taxon>Arthropoda</taxon>
        <taxon>Chelicerata</taxon>
        <taxon>Arachnida</taxon>
        <taxon>Acari</taxon>
        <taxon>Parasitiformes</taxon>
        <taxon>Ixodida</taxon>
        <taxon>Ixodoidea</taxon>
        <taxon>Ixodidae</taxon>
        <taxon>Amblyomminae</taxon>
        <taxon>Amblyomma</taxon>
    </lineage>
</organism>
<feature type="region of interest" description="Disordered" evidence="2">
    <location>
        <begin position="695"/>
        <end position="749"/>
    </location>
</feature>
<feature type="region of interest" description="Disordered" evidence="2">
    <location>
        <begin position="58"/>
        <end position="80"/>
    </location>
</feature>
<gene>
    <name evidence="3" type="ORF">V5799_012165</name>
</gene>
<dbReference type="PANTHER" id="PTHR45691">
    <property type="entry name" value="PROTEIN DIAPHANOUS"/>
    <property type="match status" value="1"/>
</dbReference>
<feature type="coiled-coil region" evidence="1">
    <location>
        <begin position="875"/>
        <end position="909"/>
    </location>
</feature>
<reference evidence="3 4" key="1">
    <citation type="journal article" date="2023" name="Arcadia Sci">
        <title>De novo assembly of a long-read Amblyomma americanum tick genome.</title>
        <authorList>
            <person name="Chou S."/>
            <person name="Poskanzer K.E."/>
            <person name="Rollins M."/>
            <person name="Thuy-Boun P.S."/>
        </authorList>
    </citation>
    <scope>NUCLEOTIDE SEQUENCE [LARGE SCALE GENOMIC DNA]</scope>
    <source>
        <strain evidence="3">F_SG_1</strain>
        <tissue evidence="3">Salivary glands</tissue>
    </source>
</reference>
<feature type="region of interest" description="Disordered" evidence="2">
    <location>
        <begin position="921"/>
        <end position="964"/>
    </location>
</feature>
<feature type="compositionally biased region" description="Pro residues" evidence="2">
    <location>
        <begin position="952"/>
        <end position="963"/>
    </location>
</feature>
<feature type="compositionally biased region" description="Low complexity" evidence="2">
    <location>
        <begin position="327"/>
        <end position="341"/>
    </location>
</feature>
<feature type="region of interest" description="Disordered" evidence="2">
    <location>
        <begin position="311"/>
        <end position="341"/>
    </location>
</feature>
<dbReference type="GO" id="GO:0005884">
    <property type="term" value="C:actin filament"/>
    <property type="evidence" value="ECO:0007669"/>
    <property type="project" value="TreeGrafter"/>
</dbReference>
<dbReference type="GO" id="GO:0030041">
    <property type="term" value="P:actin filament polymerization"/>
    <property type="evidence" value="ECO:0007669"/>
    <property type="project" value="TreeGrafter"/>
</dbReference>
<accession>A0AAQ4EF63</accession>
<feature type="compositionally biased region" description="Pro residues" evidence="2">
    <location>
        <begin position="700"/>
        <end position="711"/>
    </location>
</feature>
<feature type="region of interest" description="Disordered" evidence="2">
    <location>
        <begin position="269"/>
        <end position="291"/>
    </location>
</feature>
<feature type="region of interest" description="Disordered" evidence="2">
    <location>
        <begin position="799"/>
        <end position="818"/>
    </location>
</feature>
<evidence type="ECO:0000313" key="3">
    <source>
        <dbReference type="EMBL" id="KAK8773304.1"/>
    </source>
</evidence>
<name>A0AAQ4EF63_AMBAM</name>
<dbReference type="InterPro" id="IPR051412">
    <property type="entry name" value="Formin_Homology_Diaphanous_sf"/>
</dbReference>
<feature type="region of interest" description="Disordered" evidence="2">
    <location>
        <begin position="645"/>
        <end position="677"/>
    </location>
</feature>
<feature type="coiled-coil region" evidence="1">
    <location>
        <begin position="229"/>
        <end position="256"/>
    </location>
</feature>
<dbReference type="Proteomes" id="UP001321473">
    <property type="component" value="Unassembled WGS sequence"/>
</dbReference>
<protein>
    <submittedName>
        <fullName evidence="3">Uncharacterized protein</fullName>
    </submittedName>
</protein>